<evidence type="ECO:0000313" key="1">
    <source>
        <dbReference type="EMBL" id="CUO53084.1"/>
    </source>
</evidence>
<dbReference type="AlphaFoldDB" id="A0A174FS56"/>
<protein>
    <submittedName>
        <fullName evidence="1">Uncharacterized protein</fullName>
    </submittedName>
</protein>
<dbReference type="Proteomes" id="UP001211173">
    <property type="component" value="Unassembled WGS sequence"/>
</dbReference>
<dbReference type="EMBL" id="CYZT01000109">
    <property type="protein sequence ID" value="CUO53084.1"/>
    <property type="molecule type" value="Genomic_DNA"/>
</dbReference>
<dbReference type="RefSeq" id="WP_009259470.1">
    <property type="nucleotide sequence ID" value="NZ_BAABZG010000001.1"/>
</dbReference>
<evidence type="ECO:0000313" key="4">
    <source>
        <dbReference type="EMBL" id="MSB48834.1"/>
    </source>
</evidence>
<dbReference type="EMBL" id="JAQLWO010000002">
    <property type="protein sequence ID" value="MDB7904922.1"/>
    <property type="molecule type" value="Genomic_DNA"/>
</dbReference>
<dbReference type="Proteomes" id="UP000429811">
    <property type="component" value="Unassembled WGS sequence"/>
</dbReference>
<evidence type="ECO:0000313" key="5">
    <source>
        <dbReference type="Proteomes" id="UP000095746"/>
    </source>
</evidence>
<dbReference type="EMBL" id="JAQLWV010000014">
    <property type="protein sequence ID" value="MDB7933507.1"/>
    <property type="molecule type" value="Genomic_DNA"/>
</dbReference>
<name>A0A174FS56_FLAPL</name>
<reference evidence="4 6" key="2">
    <citation type="journal article" date="2019" name="Nat. Med.">
        <title>A library of human gut bacterial isolates paired with longitudinal multiomics data enables mechanistic microbiome research.</title>
        <authorList>
            <person name="Poyet M."/>
            <person name="Groussin M."/>
            <person name="Gibbons S.M."/>
            <person name="Avila-Pacheco J."/>
            <person name="Jiang X."/>
            <person name="Kearney S.M."/>
            <person name="Perrotta A.R."/>
            <person name="Berdy B."/>
            <person name="Zhao S."/>
            <person name="Lieberman T.D."/>
            <person name="Swanson P.K."/>
            <person name="Smith M."/>
            <person name="Roesemann S."/>
            <person name="Alexander J.E."/>
            <person name="Rich S.A."/>
            <person name="Livny J."/>
            <person name="Vlamakis H."/>
            <person name="Clish C."/>
            <person name="Bullock K."/>
            <person name="Deik A."/>
            <person name="Scott J."/>
            <person name="Pierce K.A."/>
            <person name="Xavier R.J."/>
            <person name="Alm E.J."/>
        </authorList>
    </citation>
    <scope>NUCLEOTIDE SEQUENCE [LARGE SCALE GENOMIC DNA]</scope>
    <source>
        <strain evidence="4 6">BIOML-A5</strain>
    </source>
</reference>
<reference evidence="1 5" key="1">
    <citation type="submission" date="2015-09" db="EMBL/GenBank/DDBJ databases">
        <authorList>
            <consortium name="Pathogen Informatics"/>
        </authorList>
    </citation>
    <scope>NUCLEOTIDE SEQUENCE [LARGE SCALE GENOMIC DNA]</scope>
    <source>
        <strain evidence="1 5">2789STDY5608854</strain>
    </source>
</reference>
<dbReference type="EMBL" id="WKPO01000010">
    <property type="protein sequence ID" value="MSB48834.1"/>
    <property type="molecule type" value="Genomic_DNA"/>
</dbReference>
<reference evidence="2" key="3">
    <citation type="submission" date="2023-01" db="EMBL/GenBank/DDBJ databases">
        <title>Human gut microbiome strain richness.</title>
        <authorList>
            <person name="Chen-Liaw A."/>
        </authorList>
    </citation>
    <scope>NUCLEOTIDE SEQUENCE</scope>
    <source>
        <strain evidence="3">1001287st1_F4_1001285I_161205</strain>
        <strain evidence="2">2225st1_A6_2225SCRN_200828</strain>
    </source>
</reference>
<evidence type="ECO:0000313" key="2">
    <source>
        <dbReference type="EMBL" id="MDB7904922.1"/>
    </source>
</evidence>
<gene>
    <name evidence="1" type="ORF">ERS852411_01701</name>
    <name evidence="4" type="ORF">GKE90_09000</name>
    <name evidence="2" type="ORF">PND83_02935</name>
    <name evidence="3" type="ORF">PNE06_10530</name>
</gene>
<proteinExistence type="predicted"/>
<dbReference type="Proteomes" id="UP000095746">
    <property type="component" value="Unassembled WGS sequence"/>
</dbReference>
<organism evidence="1 5">
    <name type="scientific">Flavonifractor plautii</name>
    <name type="common">Fusobacterium plautii</name>
    <dbReference type="NCBI Taxonomy" id="292800"/>
    <lineage>
        <taxon>Bacteria</taxon>
        <taxon>Bacillati</taxon>
        <taxon>Bacillota</taxon>
        <taxon>Clostridia</taxon>
        <taxon>Eubacteriales</taxon>
        <taxon>Oscillospiraceae</taxon>
        <taxon>Flavonifractor</taxon>
    </lineage>
</organism>
<dbReference type="Proteomes" id="UP001211006">
    <property type="component" value="Unassembled WGS sequence"/>
</dbReference>
<dbReference type="GeneID" id="89522133"/>
<evidence type="ECO:0000313" key="3">
    <source>
        <dbReference type="EMBL" id="MDB7933507.1"/>
    </source>
</evidence>
<accession>A0A174FS56</accession>
<sequence>MDEDTLNAAMRILNMAKVLESHGKLNRLMDMLGDCTEITWDNQCMVERFACESVFQNTKCYEQCGKQVSHHAYEPDREVYVLRDPLLDRFHALCREYESRRGITRIENPYARELEDAVHSAMRLSNYNFDYLWVDGSEARKSPKLLLFLFEEFYSFDEIPKALCDILDACQSGIRELEQELKKPAGKVIALPSQPALKQKEAA</sequence>
<evidence type="ECO:0000313" key="6">
    <source>
        <dbReference type="Proteomes" id="UP000429811"/>
    </source>
</evidence>